<accession>A0A6D2IJW1</accession>
<name>A0A6D2IJW1_9BRAS</name>
<comment type="caution">
    <text evidence="1">The sequence shown here is derived from an EMBL/GenBank/DDBJ whole genome shotgun (WGS) entry which is preliminary data.</text>
</comment>
<evidence type="ECO:0000313" key="2">
    <source>
        <dbReference type="Proteomes" id="UP000467841"/>
    </source>
</evidence>
<evidence type="ECO:0000313" key="1">
    <source>
        <dbReference type="EMBL" id="CAA7027903.1"/>
    </source>
</evidence>
<reference evidence="1" key="1">
    <citation type="submission" date="2020-01" db="EMBL/GenBank/DDBJ databases">
        <authorList>
            <person name="Mishra B."/>
        </authorList>
    </citation>
    <scope>NUCLEOTIDE SEQUENCE [LARGE SCALE GENOMIC DNA]</scope>
</reference>
<keyword evidence="2" id="KW-1185">Reference proteome</keyword>
<gene>
    <name evidence="1" type="ORF">MERR_LOCUS15138</name>
</gene>
<protein>
    <submittedName>
        <fullName evidence="1">Uncharacterized protein</fullName>
    </submittedName>
</protein>
<dbReference type="AlphaFoldDB" id="A0A6D2IJW1"/>
<dbReference type="EMBL" id="CACVBM020001063">
    <property type="protein sequence ID" value="CAA7027903.1"/>
    <property type="molecule type" value="Genomic_DNA"/>
</dbReference>
<proteinExistence type="predicted"/>
<dbReference type="Proteomes" id="UP000467841">
    <property type="component" value="Unassembled WGS sequence"/>
</dbReference>
<organism evidence="1 2">
    <name type="scientific">Microthlaspi erraticum</name>
    <dbReference type="NCBI Taxonomy" id="1685480"/>
    <lineage>
        <taxon>Eukaryota</taxon>
        <taxon>Viridiplantae</taxon>
        <taxon>Streptophyta</taxon>
        <taxon>Embryophyta</taxon>
        <taxon>Tracheophyta</taxon>
        <taxon>Spermatophyta</taxon>
        <taxon>Magnoliopsida</taxon>
        <taxon>eudicotyledons</taxon>
        <taxon>Gunneridae</taxon>
        <taxon>Pentapetalae</taxon>
        <taxon>rosids</taxon>
        <taxon>malvids</taxon>
        <taxon>Brassicales</taxon>
        <taxon>Brassicaceae</taxon>
        <taxon>Coluteocarpeae</taxon>
        <taxon>Microthlaspi</taxon>
    </lineage>
</organism>
<sequence length="161" mass="18435">MRSDYDLVATDSVPSVSGWDRRSGLISYHNANCLRSLGSRSGQVRFGRAVKVARYRVRLQAALRSSTRTRLKRFSVPWLDQVISIYLITLKSLRRRLRIRKGWPLKSSRILGMDLIGAGLMGELPTYLQGRRIKPGRSSRGGDTSDEIVLTKYRFRYIAFK</sequence>